<dbReference type="AlphaFoldDB" id="M5RIG4"/>
<dbReference type="EMBL" id="ANOG01000588">
    <property type="protein sequence ID" value="EMI18986.1"/>
    <property type="molecule type" value="Genomic_DNA"/>
</dbReference>
<proteinExistence type="predicted"/>
<gene>
    <name evidence="1" type="ORF">RMSM_04081</name>
</gene>
<evidence type="ECO:0000313" key="2">
    <source>
        <dbReference type="Proteomes" id="UP000011991"/>
    </source>
</evidence>
<protein>
    <submittedName>
        <fullName evidence="1">Uncharacterized protein</fullName>
    </submittedName>
</protein>
<reference evidence="1 2" key="1">
    <citation type="journal article" date="2013" name="Mar. Genomics">
        <title>Expression of sulfatases in Rhodopirellula baltica and the diversity of sulfatases in the genus Rhodopirellula.</title>
        <authorList>
            <person name="Wegner C.E."/>
            <person name="Richter-Heitmann T."/>
            <person name="Klindworth A."/>
            <person name="Klockow C."/>
            <person name="Richter M."/>
            <person name="Achstetter T."/>
            <person name="Glockner F.O."/>
            <person name="Harder J."/>
        </authorList>
    </citation>
    <scope>NUCLEOTIDE SEQUENCE [LARGE SCALE GENOMIC DNA]</scope>
    <source>
        <strain evidence="1 2">SM1</strain>
    </source>
</reference>
<accession>M5RIG4</accession>
<dbReference type="Proteomes" id="UP000011991">
    <property type="component" value="Unassembled WGS sequence"/>
</dbReference>
<organism evidence="1 2">
    <name type="scientific">Rhodopirellula maiorica SM1</name>
    <dbReference type="NCBI Taxonomy" id="1265738"/>
    <lineage>
        <taxon>Bacteria</taxon>
        <taxon>Pseudomonadati</taxon>
        <taxon>Planctomycetota</taxon>
        <taxon>Planctomycetia</taxon>
        <taxon>Pirellulales</taxon>
        <taxon>Pirellulaceae</taxon>
        <taxon>Novipirellula</taxon>
    </lineage>
</organism>
<name>M5RIG4_9BACT</name>
<keyword evidence="2" id="KW-1185">Reference proteome</keyword>
<evidence type="ECO:0000313" key="1">
    <source>
        <dbReference type="EMBL" id="EMI18986.1"/>
    </source>
</evidence>
<sequence length="62" mass="6929">MEDGDDEQIDEVLKTQQMCHRSPSNWSKTKQVDSSQRAIAKKLQTAAEPNRLGFKPKIAATA</sequence>
<comment type="caution">
    <text evidence="1">The sequence shown here is derived from an EMBL/GenBank/DDBJ whole genome shotgun (WGS) entry which is preliminary data.</text>
</comment>